<name>A0A5B9DN88_9HYPH</name>
<organism evidence="1 2">
    <name type="scientific">Paradevosia tibetensis</name>
    <dbReference type="NCBI Taxonomy" id="1447062"/>
    <lineage>
        <taxon>Bacteria</taxon>
        <taxon>Pseudomonadati</taxon>
        <taxon>Pseudomonadota</taxon>
        <taxon>Alphaproteobacteria</taxon>
        <taxon>Hyphomicrobiales</taxon>
        <taxon>Devosiaceae</taxon>
        <taxon>Paradevosia</taxon>
    </lineage>
</organism>
<sequence length="215" mass="23220">MTTPSLVSRFHVLPLTFIFAFAAVAVVQLPAGEGLVMHWDMQGQPDWIWSRNIAFALVPAFAVAVTAAFAIGGAITPKNRLEMARHVLEPALTAILSLCTAVQLGLLALGLGSDLDILRVVAGAVAVGLLFLGILLREAERHTYAGLRLPWRIPDDRIWRRTHEIAGWGYIGAAIVLAGLTWLQSYPGTLVTALPFALFVPVLLARLSLLGQKRA</sequence>
<gene>
    <name evidence="1" type="ORF">FNA67_09845</name>
</gene>
<accession>A0A5B9DN88</accession>
<dbReference type="GO" id="GO:0009636">
    <property type="term" value="P:response to toxic substance"/>
    <property type="evidence" value="ECO:0007669"/>
    <property type="project" value="TreeGrafter"/>
</dbReference>
<dbReference type="RefSeq" id="WP_147655921.1">
    <property type="nucleotide sequence ID" value="NZ_BMFM01000001.1"/>
</dbReference>
<evidence type="ECO:0000313" key="1">
    <source>
        <dbReference type="EMBL" id="QEE20452.1"/>
    </source>
</evidence>
<protein>
    <submittedName>
        <fullName evidence="1">SdpI family protein</fullName>
    </submittedName>
</protein>
<dbReference type="Proteomes" id="UP000321062">
    <property type="component" value="Chromosome"/>
</dbReference>
<reference evidence="1 2" key="1">
    <citation type="journal article" date="2015" name="Int. J. Syst. Evol. Microbiol.">
        <title>Youhaiella tibetensis gen. nov., sp. nov., isolated from subsurface sediment.</title>
        <authorList>
            <person name="Wang Y.X."/>
            <person name="Huang F.Q."/>
            <person name="Nogi Y."/>
            <person name="Pang S.J."/>
            <person name="Wang P.K."/>
            <person name="Lv J."/>
        </authorList>
    </citation>
    <scope>NUCLEOTIDE SEQUENCE [LARGE SCALE GENOMIC DNA]</scope>
    <source>
        <strain evidence="2">fig4</strain>
    </source>
</reference>
<keyword evidence="2" id="KW-1185">Reference proteome</keyword>
<dbReference type="KEGG" id="yti:FNA67_09845"/>
<dbReference type="InterPro" id="IPR025962">
    <property type="entry name" value="SdpI/YhfL"/>
</dbReference>
<dbReference type="Pfam" id="PF13630">
    <property type="entry name" value="SdpI"/>
    <property type="match status" value="1"/>
</dbReference>
<dbReference type="EMBL" id="CP041690">
    <property type="protein sequence ID" value="QEE20452.1"/>
    <property type="molecule type" value="Genomic_DNA"/>
</dbReference>
<dbReference type="OrthoDB" id="7948565at2"/>
<proteinExistence type="predicted"/>
<evidence type="ECO:0000313" key="2">
    <source>
        <dbReference type="Proteomes" id="UP000321062"/>
    </source>
</evidence>
<dbReference type="AlphaFoldDB" id="A0A5B9DN88"/>
<dbReference type="PANTHER" id="PTHR37810:SF5">
    <property type="entry name" value="IMMUNITY PROTEIN SDPI"/>
    <property type="match status" value="1"/>
</dbReference>
<dbReference type="PANTHER" id="PTHR37810">
    <property type="entry name" value="IMMUNITY PROTEIN SDPI"/>
    <property type="match status" value="1"/>
</dbReference>